<proteinExistence type="predicted"/>
<dbReference type="Proteomes" id="UP000243579">
    <property type="component" value="Unassembled WGS sequence"/>
</dbReference>
<dbReference type="SMART" id="SM00233">
    <property type="entry name" value="PH"/>
    <property type="match status" value="1"/>
</dbReference>
<evidence type="ECO:0000313" key="4">
    <source>
        <dbReference type="Proteomes" id="UP000243579"/>
    </source>
</evidence>
<dbReference type="EMBL" id="JNBR01000385">
    <property type="protein sequence ID" value="OQR93954.1"/>
    <property type="molecule type" value="Genomic_DNA"/>
</dbReference>
<name>A0A1V9Z7H7_ACHHY</name>
<accession>A0A1V9Z7H7</accession>
<organism evidence="3 4">
    <name type="scientific">Achlya hypogyna</name>
    <name type="common">Oomycete</name>
    <name type="synonym">Protoachlya hypogyna</name>
    <dbReference type="NCBI Taxonomy" id="1202772"/>
    <lineage>
        <taxon>Eukaryota</taxon>
        <taxon>Sar</taxon>
        <taxon>Stramenopiles</taxon>
        <taxon>Oomycota</taxon>
        <taxon>Saprolegniomycetes</taxon>
        <taxon>Saprolegniales</taxon>
        <taxon>Achlyaceae</taxon>
        <taxon>Achlya</taxon>
    </lineage>
</organism>
<dbReference type="PROSITE" id="PS50003">
    <property type="entry name" value="PH_DOMAIN"/>
    <property type="match status" value="1"/>
</dbReference>
<keyword evidence="1" id="KW-0175">Coiled coil</keyword>
<dbReference type="CDD" id="cd00821">
    <property type="entry name" value="PH"/>
    <property type="match status" value="1"/>
</dbReference>
<dbReference type="InterPro" id="IPR011993">
    <property type="entry name" value="PH-like_dom_sf"/>
</dbReference>
<keyword evidence="4" id="KW-1185">Reference proteome</keyword>
<dbReference type="AlphaFoldDB" id="A0A1V9Z7H7"/>
<gene>
    <name evidence="3" type="ORF">ACHHYP_02010</name>
</gene>
<protein>
    <recommendedName>
        <fullName evidence="2">PH domain-containing protein</fullName>
    </recommendedName>
</protein>
<dbReference type="OrthoDB" id="63102at2759"/>
<dbReference type="Pfam" id="PF00169">
    <property type="entry name" value="PH"/>
    <property type="match status" value="1"/>
</dbReference>
<evidence type="ECO:0000259" key="2">
    <source>
        <dbReference type="PROSITE" id="PS50003"/>
    </source>
</evidence>
<evidence type="ECO:0000313" key="3">
    <source>
        <dbReference type="EMBL" id="OQR93954.1"/>
    </source>
</evidence>
<evidence type="ECO:0000256" key="1">
    <source>
        <dbReference type="SAM" id="Coils"/>
    </source>
</evidence>
<comment type="caution">
    <text evidence="3">The sequence shown here is derived from an EMBL/GenBank/DDBJ whole genome shotgun (WGS) entry which is preliminary data.</text>
</comment>
<feature type="domain" description="PH" evidence="2">
    <location>
        <begin position="661"/>
        <end position="763"/>
    </location>
</feature>
<sequence length="765" mass="83360">MAALVPLCTDDGAGSWALHEETCLLLESEKRALQKISIVGVIDTTTKGPAAAPGLHMLPDPIKVDDDGTLTFLVVLRHPNLSESPAWASLLLLLSAHVLYVREGPVAADGFANFQFLSHLLRVNVVSADEAAANPELNTTVLKRLLPKLTYIAVDLEKKDMGGDAFPAYFEKALATPKASHDFASQGLLAQLFTARDCVGIKSNTFKVHGAVHTAAKVLGLAAEPLAPKTLFGRFLCCGVFVHLLSALVPLRAADAWDVRALAFNVSRQYWENLLSAAITMYADHMHAKLLPYDDVELDNATIVALTEAKLHGGDAGLDNDDVMLIDRSNHAAVAFDEFGNLKKTTTTAKKTLDVGILAFLKTKSTLTRQMTMSAPKPKATNPWCDPYLANMREYEVPTKYIHQFKREKLPVPAASLDHVHYDSLTAASALLHPFTALSVSREDACFVGAWSFRVGREQLDAAARRIWRDLALANAASSAAFCTRLVQSLHTAVLLKTNADEDKARLVRYLIAYRSNVEALVSQYEFIAKGPAASAVLAGFLSTVVRHRLLGAVGASVAHFDATYGALAEQVQAATATLASLEAAIAGAEETRKACVRKEMEQEAAVAQRKEEQLATLQGAIAETQAQINLALREKEALFANTVQTTQATVATVEIIAKKPKEYAGYLFRQEGGGLFGHKWKQSYFVLKDGRFLSFKAKSYYEEGRESMEAPLSVSGYTVLQSSKNANEFKLAPPVAGRTFVFRAPTDEMREIWVQKFNEASNYS</sequence>
<dbReference type="InterPro" id="IPR001849">
    <property type="entry name" value="PH_domain"/>
</dbReference>
<dbReference type="Gene3D" id="2.30.29.30">
    <property type="entry name" value="Pleckstrin-homology domain (PH domain)/Phosphotyrosine-binding domain (PTB)"/>
    <property type="match status" value="1"/>
</dbReference>
<dbReference type="SUPFAM" id="SSF50729">
    <property type="entry name" value="PH domain-like"/>
    <property type="match status" value="1"/>
</dbReference>
<reference evidence="3 4" key="1">
    <citation type="journal article" date="2014" name="Genome Biol. Evol.">
        <title>The secreted proteins of Achlya hypogyna and Thraustotheca clavata identify the ancestral oomycete secretome and reveal gene acquisitions by horizontal gene transfer.</title>
        <authorList>
            <person name="Misner I."/>
            <person name="Blouin N."/>
            <person name="Leonard G."/>
            <person name="Richards T.A."/>
            <person name="Lane C.E."/>
        </authorList>
    </citation>
    <scope>NUCLEOTIDE SEQUENCE [LARGE SCALE GENOMIC DNA]</scope>
    <source>
        <strain evidence="3 4">ATCC 48635</strain>
    </source>
</reference>
<feature type="coiled-coil region" evidence="1">
    <location>
        <begin position="572"/>
        <end position="642"/>
    </location>
</feature>